<dbReference type="EMBL" id="JBHRUJ010000010">
    <property type="protein sequence ID" value="MFC3210735.1"/>
    <property type="molecule type" value="Genomic_DNA"/>
</dbReference>
<keyword evidence="1" id="KW-0812">Transmembrane</keyword>
<reference evidence="3" key="1">
    <citation type="journal article" date="2019" name="Int. J. Syst. Evol. Microbiol.">
        <title>The Global Catalogue of Microorganisms (GCM) 10K type strain sequencing project: providing services to taxonomists for standard genome sequencing and annotation.</title>
        <authorList>
            <consortium name="The Broad Institute Genomics Platform"/>
            <consortium name="The Broad Institute Genome Sequencing Center for Infectious Disease"/>
            <person name="Wu L."/>
            <person name="Ma J."/>
        </authorList>
    </citation>
    <scope>NUCLEOTIDE SEQUENCE [LARGE SCALE GENOMIC DNA]</scope>
    <source>
        <strain evidence="3">CCM 320</strain>
    </source>
</reference>
<feature type="transmembrane region" description="Helical" evidence="1">
    <location>
        <begin position="12"/>
        <end position="33"/>
    </location>
</feature>
<evidence type="ECO:0000313" key="2">
    <source>
        <dbReference type="EMBL" id="MFC3210735.1"/>
    </source>
</evidence>
<feature type="transmembrane region" description="Helical" evidence="1">
    <location>
        <begin position="122"/>
        <end position="139"/>
    </location>
</feature>
<dbReference type="Proteomes" id="UP001595625">
    <property type="component" value="Unassembled WGS sequence"/>
</dbReference>
<organism evidence="2 3">
    <name type="scientific">Planomicrobium okeanokoites</name>
    <name type="common">Planococcus okeanokoites</name>
    <name type="synonym">Flavobacterium okeanokoites</name>
    <dbReference type="NCBI Taxonomy" id="244"/>
    <lineage>
        <taxon>Bacteria</taxon>
        <taxon>Bacillati</taxon>
        <taxon>Bacillota</taxon>
        <taxon>Bacilli</taxon>
        <taxon>Bacillales</taxon>
        <taxon>Caryophanaceae</taxon>
        <taxon>Planomicrobium</taxon>
    </lineage>
</organism>
<protein>
    <submittedName>
        <fullName evidence="2">Uncharacterized protein</fullName>
    </submittedName>
</protein>
<keyword evidence="1" id="KW-1133">Transmembrane helix</keyword>
<name>A0ABV7KMQ2_PLAOK</name>
<proteinExistence type="predicted"/>
<dbReference type="RefSeq" id="WP_117314046.1">
    <property type="nucleotide sequence ID" value="NZ_JBHRUJ010000010.1"/>
</dbReference>
<sequence>MKKFMRRNIPNLLLLIVFSIFVYFALTFNWLSIEAVDRSHHVEILTINTIFIGFLYTTLGVMVGFLGNTKISNMDRSGYLDEYYYTIYFGLFFFIASAFFGILAVFFKAFTTNISIYTFEQIFLFGGLLFFIKALYNLIKVIKKVRSNL</sequence>
<keyword evidence="3" id="KW-1185">Reference proteome</keyword>
<gene>
    <name evidence="2" type="ORF">ACFOEJ_06620</name>
</gene>
<feature type="transmembrane region" description="Helical" evidence="1">
    <location>
        <begin position="45"/>
        <end position="66"/>
    </location>
</feature>
<comment type="caution">
    <text evidence="2">The sequence shown here is derived from an EMBL/GenBank/DDBJ whole genome shotgun (WGS) entry which is preliminary data.</text>
</comment>
<keyword evidence="1" id="KW-0472">Membrane</keyword>
<accession>A0ABV7KMQ2</accession>
<evidence type="ECO:0000256" key="1">
    <source>
        <dbReference type="SAM" id="Phobius"/>
    </source>
</evidence>
<feature type="transmembrane region" description="Helical" evidence="1">
    <location>
        <begin position="87"/>
        <end position="110"/>
    </location>
</feature>
<evidence type="ECO:0000313" key="3">
    <source>
        <dbReference type="Proteomes" id="UP001595625"/>
    </source>
</evidence>